<dbReference type="PRINTS" id="PR00385">
    <property type="entry name" value="P450"/>
</dbReference>
<dbReference type="SUPFAM" id="SSF48264">
    <property type="entry name" value="Cytochrome P450"/>
    <property type="match status" value="1"/>
</dbReference>
<keyword evidence="4" id="KW-1185">Reference proteome</keyword>
<dbReference type="InterPro" id="IPR017972">
    <property type="entry name" value="Cyt_P450_CS"/>
</dbReference>
<gene>
    <name evidence="3" type="ORF">GCM10023082_39040</name>
</gene>
<dbReference type="CDD" id="cd11031">
    <property type="entry name" value="Cyp158A-like"/>
    <property type="match status" value="1"/>
</dbReference>
<dbReference type="Gene3D" id="1.10.630.10">
    <property type="entry name" value="Cytochrome P450"/>
    <property type="match status" value="1"/>
</dbReference>
<protein>
    <submittedName>
        <fullName evidence="3">Cytochrome P450</fullName>
    </submittedName>
</protein>
<keyword evidence="2" id="KW-0408">Iron</keyword>
<comment type="similarity">
    <text evidence="1 2">Belongs to the cytochrome P450 family.</text>
</comment>
<keyword evidence="2" id="KW-0479">Metal-binding</keyword>
<accession>A0ABP7FKC2</accession>
<dbReference type="PANTHER" id="PTHR46696">
    <property type="entry name" value="P450, PUTATIVE (EUROFUNG)-RELATED"/>
    <property type="match status" value="1"/>
</dbReference>
<dbReference type="EMBL" id="BAABEP010000027">
    <property type="protein sequence ID" value="GAA3737961.1"/>
    <property type="molecule type" value="Genomic_DNA"/>
</dbReference>
<proteinExistence type="inferred from homology"/>
<dbReference type="PROSITE" id="PS00086">
    <property type="entry name" value="CYTOCHROME_P450"/>
    <property type="match status" value="1"/>
</dbReference>
<dbReference type="InterPro" id="IPR001128">
    <property type="entry name" value="Cyt_P450"/>
</dbReference>
<evidence type="ECO:0000313" key="4">
    <source>
        <dbReference type="Proteomes" id="UP001499884"/>
    </source>
</evidence>
<dbReference type="InterPro" id="IPR002397">
    <property type="entry name" value="Cyt_P450_B"/>
</dbReference>
<evidence type="ECO:0000313" key="3">
    <source>
        <dbReference type="EMBL" id="GAA3737961.1"/>
    </source>
</evidence>
<keyword evidence="2" id="KW-0349">Heme</keyword>
<dbReference type="PANTHER" id="PTHR46696:SF1">
    <property type="entry name" value="CYTOCHROME P450 YJIB-RELATED"/>
    <property type="match status" value="1"/>
</dbReference>
<dbReference type="Pfam" id="PF00067">
    <property type="entry name" value="p450"/>
    <property type="match status" value="1"/>
</dbReference>
<evidence type="ECO:0000256" key="1">
    <source>
        <dbReference type="ARBA" id="ARBA00010617"/>
    </source>
</evidence>
<dbReference type="Proteomes" id="UP001499884">
    <property type="component" value="Unassembled WGS sequence"/>
</dbReference>
<reference evidence="4" key="1">
    <citation type="journal article" date="2019" name="Int. J. Syst. Evol. Microbiol.">
        <title>The Global Catalogue of Microorganisms (GCM) 10K type strain sequencing project: providing services to taxonomists for standard genome sequencing and annotation.</title>
        <authorList>
            <consortium name="The Broad Institute Genomics Platform"/>
            <consortium name="The Broad Institute Genome Sequencing Center for Infectious Disease"/>
            <person name="Wu L."/>
            <person name="Ma J."/>
        </authorList>
    </citation>
    <scope>NUCLEOTIDE SEQUENCE [LARGE SCALE GENOMIC DNA]</scope>
    <source>
        <strain evidence="4">JCM 30846</strain>
    </source>
</reference>
<name>A0ABP7FKC2_9ACTN</name>
<dbReference type="RefSeq" id="WP_345648875.1">
    <property type="nucleotide sequence ID" value="NZ_BAABEP010000027.1"/>
</dbReference>
<keyword evidence="2" id="KW-0503">Monooxygenase</keyword>
<dbReference type="InterPro" id="IPR036396">
    <property type="entry name" value="Cyt_P450_sf"/>
</dbReference>
<organism evidence="3 4">
    <name type="scientific">Streptomyces tremellae</name>
    <dbReference type="NCBI Taxonomy" id="1124239"/>
    <lineage>
        <taxon>Bacteria</taxon>
        <taxon>Bacillati</taxon>
        <taxon>Actinomycetota</taxon>
        <taxon>Actinomycetes</taxon>
        <taxon>Kitasatosporales</taxon>
        <taxon>Streptomycetaceae</taxon>
        <taxon>Streptomyces</taxon>
    </lineage>
</organism>
<sequence>MTSITPPTSASVSVPEPVPYPFNEGAGLHLHEAYADAREGAGMIRVQLPHGGPAWLATRYEDARFVLGDLRFSRAMAVENEGEPRYNPAVSRPNILSMDPPDHTRLRTLVSRAFTRHQVEGLRPWVRGLTGDLLDEMIAAGSPADLVDAFALPLPVAVICEMLGVPAEDRPKFRVWSDALMSTDRLSSEELLENQQQLTAYLAAYIAQRRAEPRDDLISGLIEARDAKDRLSEEEMTNLCLAILVAGHETTASQIPNMVWTLLEQRDEWQRLVDDPDLVPSAVEELMRFIPLASGGFFPRYAAEDIEVGGVLVRRGEPVLVSLGSANRDPAKFEDPDTLRFDRPANQHLGFGHGVHHCLGAQLARMELQEALRALVTKVPQLRIAGEPEWKSKMLVRGPRSLPVGW</sequence>
<keyword evidence="2" id="KW-0560">Oxidoreductase</keyword>
<dbReference type="PRINTS" id="PR00359">
    <property type="entry name" value="BP450"/>
</dbReference>
<evidence type="ECO:0000256" key="2">
    <source>
        <dbReference type="RuleBase" id="RU000461"/>
    </source>
</evidence>
<comment type="caution">
    <text evidence="3">The sequence shown here is derived from an EMBL/GenBank/DDBJ whole genome shotgun (WGS) entry which is preliminary data.</text>
</comment>